<comment type="caution">
    <text evidence="2">The sequence shown here is derived from an EMBL/GenBank/DDBJ whole genome shotgun (WGS) entry which is preliminary data.</text>
</comment>
<name>A0ABS3M539_9BACT</name>
<dbReference type="EMBL" id="JAERMS010000013">
    <property type="protein sequence ID" value="MBO1363293.1"/>
    <property type="molecule type" value="Genomic_DNA"/>
</dbReference>
<evidence type="ECO:0000313" key="2">
    <source>
        <dbReference type="EMBL" id="MBO1363293.1"/>
    </source>
</evidence>
<feature type="region of interest" description="Disordered" evidence="1">
    <location>
        <begin position="65"/>
        <end position="93"/>
    </location>
</feature>
<gene>
    <name evidence="2" type="ORF">JHU38_05825</name>
</gene>
<proteinExistence type="predicted"/>
<sequence>MERFVEFTRLSAHQLVSAKPTEGVCLTAQKSYKSGQIEQIDTDGKGFVEFGKICRISRRSRLKKNVPPSTDVLMSRQASKSYKSGQVEQIEKE</sequence>
<reference evidence="2 3" key="1">
    <citation type="submission" date="2021-01" db="EMBL/GenBank/DDBJ databases">
        <title>Prevotella A2931 sp. nov.</title>
        <authorList>
            <person name="Buhl M."/>
            <person name="Oberhettinger P."/>
        </authorList>
    </citation>
    <scope>NUCLEOTIDE SEQUENCE [LARGE SCALE GENOMIC DNA]</scope>
    <source>
        <strain evidence="2 3">A2931</strain>
    </source>
</reference>
<organism evidence="2 3">
    <name type="scientific">Prevotella illustrans</name>
    <dbReference type="NCBI Taxonomy" id="2800387"/>
    <lineage>
        <taxon>Bacteria</taxon>
        <taxon>Pseudomonadati</taxon>
        <taxon>Bacteroidota</taxon>
        <taxon>Bacteroidia</taxon>
        <taxon>Bacteroidales</taxon>
        <taxon>Prevotellaceae</taxon>
        <taxon>Prevotella</taxon>
    </lineage>
</organism>
<protein>
    <submittedName>
        <fullName evidence="2">Uncharacterized protein</fullName>
    </submittedName>
</protein>
<accession>A0ABS3M539</accession>
<evidence type="ECO:0000313" key="3">
    <source>
        <dbReference type="Proteomes" id="UP000664265"/>
    </source>
</evidence>
<keyword evidence="3" id="KW-1185">Reference proteome</keyword>
<feature type="compositionally biased region" description="Polar residues" evidence="1">
    <location>
        <begin position="76"/>
        <end position="87"/>
    </location>
</feature>
<evidence type="ECO:0000256" key="1">
    <source>
        <dbReference type="SAM" id="MobiDB-lite"/>
    </source>
</evidence>
<dbReference type="Proteomes" id="UP000664265">
    <property type="component" value="Unassembled WGS sequence"/>
</dbReference>
<dbReference type="RefSeq" id="WP_107580927.1">
    <property type="nucleotide sequence ID" value="NZ_JAERMS010000013.1"/>
</dbReference>